<feature type="region of interest" description="Disordered" evidence="1">
    <location>
        <begin position="1"/>
        <end position="39"/>
    </location>
</feature>
<sequence length="66" mass="6684">ALDPRSIQKSRSFSLSLVKQDSGHSEDSGVDVLTPKSAGPVPKVVASSGLFGSGGMDGGQRLAADQ</sequence>
<name>A0A8S3YI88_9EUPU</name>
<feature type="non-terminal residue" evidence="2">
    <location>
        <position position="66"/>
    </location>
</feature>
<organism evidence="2 3">
    <name type="scientific">Candidula unifasciata</name>
    <dbReference type="NCBI Taxonomy" id="100452"/>
    <lineage>
        <taxon>Eukaryota</taxon>
        <taxon>Metazoa</taxon>
        <taxon>Spiralia</taxon>
        <taxon>Lophotrochozoa</taxon>
        <taxon>Mollusca</taxon>
        <taxon>Gastropoda</taxon>
        <taxon>Heterobranchia</taxon>
        <taxon>Euthyneura</taxon>
        <taxon>Panpulmonata</taxon>
        <taxon>Eupulmonata</taxon>
        <taxon>Stylommatophora</taxon>
        <taxon>Helicina</taxon>
        <taxon>Helicoidea</taxon>
        <taxon>Geomitridae</taxon>
        <taxon>Candidula</taxon>
    </lineage>
</organism>
<dbReference type="Proteomes" id="UP000678393">
    <property type="component" value="Unassembled WGS sequence"/>
</dbReference>
<evidence type="ECO:0000313" key="3">
    <source>
        <dbReference type="Proteomes" id="UP000678393"/>
    </source>
</evidence>
<comment type="caution">
    <text evidence="2">The sequence shown here is derived from an EMBL/GenBank/DDBJ whole genome shotgun (WGS) entry which is preliminary data.</text>
</comment>
<accession>A0A8S3YI88</accession>
<reference evidence="2" key="1">
    <citation type="submission" date="2021-04" db="EMBL/GenBank/DDBJ databases">
        <authorList>
            <consortium name="Molecular Ecology Group"/>
        </authorList>
    </citation>
    <scope>NUCLEOTIDE SEQUENCE</scope>
</reference>
<evidence type="ECO:0000256" key="1">
    <source>
        <dbReference type="SAM" id="MobiDB-lite"/>
    </source>
</evidence>
<evidence type="ECO:0000313" key="2">
    <source>
        <dbReference type="EMBL" id="CAG5116038.1"/>
    </source>
</evidence>
<protein>
    <submittedName>
        <fullName evidence="2">Uncharacterized protein</fullName>
    </submittedName>
</protein>
<keyword evidence="3" id="KW-1185">Reference proteome</keyword>
<gene>
    <name evidence="2" type="ORF">CUNI_LOCUS1596</name>
</gene>
<feature type="non-terminal residue" evidence="2">
    <location>
        <position position="1"/>
    </location>
</feature>
<feature type="compositionally biased region" description="Polar residues" evidence="1">
    <location>
        <begin position="7"/>
        <end position="19"/>
    </location>
</feature>
<proteinExistence type="predicted"/>
<dbReference type="EMBL" id="CAJHNH020000202">
    <property type="protein sequence ID" value="CAG5116038.1"/>
    <property type="molecule type" value="Genomic_DNA"/>
</dbReference>
<dbReference type="AlphaFoldDB" id="A0A8S3YI88"/>